<comment type="caution">
    <text evidence="2">The sequence shown here is derived from an EMBL/GenBank/DDBJ whole genome shotgun (WGS) entry which is preliminary data.</text>
</comment>
<dbReference type="OrthoDB" id="6577442at2759"/>
<organism evidence="2 3">
    <name type="scientific">Eumeta variegata</name>
    <name type="common">Bagworm moth</name>
    <name type="synonym">Eumeta japonica</name>
    <dbReference type="NCBI Taxonomy" id="151549"/>
    <lineage>
        <taxon>Eukaryota</taxon>
        <taxon>Metazoa</taxon>
        <taxon>Ecdysozoa</taxon>
        <taxon>Arthropoda</taxon>
        <taxon>Hexapoda</taxon>
        <taxon>Insecta</taxon>
        <taxon>Pterygota</taxon>
        <taxon>Neoptera</taxon>
        <taxon>Endopterygota</taxon>
        <taxon>Lepidoptera</taxon>
        <taxon>Glossata</taxon>
        <taxon>Ditrysia</taxon>
        <taxon>Tineoidea</taxon>
        <taxon>Psychidae</taxon>
        <taxon>Oiketicinae</taxon>
        <taxon>Eumeta</taxon>
    </lineage>
</organism>
<protein>
    <recommendedName>
        <fullName evidence="4">BESS domain-containing protein</fullName>
    </recommendedName>
</protein>
<evidence type="ECO:0000313" key="3">
    <source>
        <dbReference type="Proteomes" id="UP000299102"/>
    </source>
</evidence>
<name>A0A4C1UP75_EUMVA</name>
<dbReference type="EMBL" id="BGZK01000197">
    <property type="protein sequence ID" value="GBP27644.1"/>
    <property type="molecule type" value="Genomic_DNA"/>
</dbReference>
<feature type="region of interest" description="Disordered" evidence="1">
    <location>
        <begin position="1"/>
        <end position="69"/>
    </location>
</feature>
<keyword evidence="3" id="KW-1185">Reference proteome</keyword>
<evidence type="ECO:0000256" key="1">
    <source>
        <dbReference type="SAM" id="MobiDB-lite"/>
    </source>
</evidence>
<evidence type="ECO:0008006" key="4">
    <source>
        <dbReference type="Google" id="ProtNLM"/>
    </source>
</evidence>
<dbReference type="STRING" id="151549.A0A4C1UP75"/>
<proteinExistence type="predicted"/>
<reference evidence="2 3" key="1">
    <citation type="journal article" date="2019" name="Commun. Biol.">
        <title>The bagworm genome reveals a unique fibroin gene that provides high tensile strength.</title>
        <authorList>
            <person name="Kono N."/>
            <person name="Nakamura H."/>
            <person name="Ohtoshi R."/>
            <person name="Tomita M."/>
            <person name="Numata K."/>
            <person name="Arakawa K."/>
        </authorList>
    </citation>
    <scope>NUCLEOTIDE SEQUENCE [LARGE SCALE GENOMIC DNA]</scope>
</reference>
<dbReference type="Proteomes" id="UP000299102">
    <property type="component" value="Unassembled WGS sequence"/>
</dbReference>
<feature type="compositionally biased region" description="Polar residues" evidence="1">
    <location>
        <begin position="28"/>
        <end position="57"/>
    </location>
</feature>
<sequence length="206" mass="23359">MPMTNFSAPDTSVNTQTQNEDTTEFEPKSSQAGSEKQSTSIAENSRNGGTISSTSLHSGKPVNRKRKTDIPIDMAIKELKAISKENKEQVEDEFDLFCKSLAIQLKKMPLNRALICQERLQSVMTQDRLSQMTSLSESIYSSSSTRSSLNISRSHQYDTYHCKPSKYTHQRSLYLCPLQKMISTIPPQPNKKYTHQRSLYLCPLTK</sequence>
<feature type="compositionally biased region" description="Polar residues" evidence="1">
    <location>
        <begin position="1"/>
        <end position="20"/>
    </location>
</feature>
<accession>A0A4C1UP75</accession>
<gene>
    <name evidence="2" type="ORF">EVAR_12688_1</name>
</gene>
<evidence type="ECO:0000313" key="2">
    <source>
        <dbReference type="EMBL" id="GBP27644.1"/>
    </source>
</evidence>
<dbReference type="AlphaFoldDB" id="A0A4C1UP75"/>